<proteinExistence type="predicted"/>
<dbReference type="EMBL" id="FR970271">
    <property type="protein sequence ID" value="CDR08939.1"/>
    <property type="molecule type" value="Genomic_DNA"/>
</dbReference>
<organism evidence="1 2">
    <name type="scientific">Oncorhynchus mykiss</name>
    <name type="common">Rainbow trout</name>
    <name type="synonym">Salmo gairdneri</name>
    <dbReference type="NCBI Taxonomy" id="8022"/>
    <lineage>
        <taxon>Eukaryota</taxon>
        <taxon>Metazoa</taxon>
        <taxon>Chordata</taxon>
        <taxon>Craniata</taxon>
        <taxon>Vertebrata</taxon>
        <taxon>Euteleostomi</taxon>
        <taxon>Actinopterygii</taxon>
        <taxon>Neopterygii</taxon>
        <taxon>Teleostei</taxon>
        <taxon>Protacanthopterygii</taxon>
        <taxon>Salmoniformes</taxon>
        <taxon>Salmonidae</taxon>
        <taxon>Salmoninae</taxon>
        <taxon>Oncorhynchus</taxon>
    </lineage>
</organism>
<evidence type="ECO:0000313" key="2">
    <source>
        <dbReference type="Proteomes" id="UP000193380"/>
    </source>
</evidence>
<reference evidence="1" key="2">
    <citation type="submission" date="2014-03" db="EMBL/GenBank/DDBJ databases">
        <authorList>
            <person name="Genoscope - CEA"/>
        </authorList>
    </citation>
    <scope>NUCLEOTIDE SEQUENCE</scope>
</reference>
<sequence length="113" mass="12861">MSEQKPSHEVEGIVCRAPRQDCVETQIWGRVQQSSAALKVPRTQLASIILKWKKFGTTKILPRAGRLAKLSNRWRRALVRENLPEGQQFLQYSTNQAFMVEWPDGSHSSVKGT</sequence>
<evidence type="ECO:0008006" key="3">
    <source>
        <dbReference type="Google" id="ProtNLM"/>
    </source>
</evidence>
<dbReference type="Proteomes" id="UP000193380">
    <property type="component" value="Unassembled WGS sequence"/>
</dbReference>
<dbReference type="AlphaFoldDB" id="A0A061A0N2"/>
<accession>A0A061A0N2</accession>
<reference evidence="1" key="1">
    <citation type="journal article" date="2014" name="Nat. Commun.">
        <title>The rainbow trout genome provides novel insights into evolution after whole-genome duplication in vertebrates.</title>
        <authorList>
            <person name="Berthelot C."/>
            <person name="Brunet F."/>
            <person name="Chalopin D."/>
            <person name="Juanchich A."/>
            <person name="Bernard M."/>
            <person name="Noel B."/>
            <person name="Bento P."/>
            <person name="Da Silva C."/>
            <person name="Labadie K."/>
            <person name="Alberti A."/>
            <person name="Aury J.M."/>
            <person name="Louis A."/>
            <person name="Dehais P."/>
            <person name="Bardou P."/>
            <person name="Montfort J."/>
            <person name="Klopp C."/>
            <person name="Cabau C."/>
            <person name="Gaspin C."/>
            <person name="Thorgaard G.H."/>
            <person name="Boussaha M."/>
            <person name="Quillet E."/>
            <person name="Guyomard R."/>
            <person name="Galiana D."/>
            <person name="Bobe J."/>
            <person name="Volff J.N."/>
            <person name="Genet C."/>
            <person name="Wincker P."/>
            <person name="Jaillon O."/>
            <person name="Roest Crollius H."/>
            <person name="Guiguen Y."/>
        </authorList>
    </citation>
    <scope>NUCLEOTIDE SEQUENCE [LARGE SCALE GENOMIC DNA]</scope>
</reference>
<protein>
    <recommendedName>
        <fullName evidence="3">Transposase Tc1-like domain-containing protein</fullName>
    </recommendedName>
</protein>
<name>A0A061A0N2_ONCMY</name>
<gene>
    <name evidence="1" type="ORF">GSONMT00050017001</name>
</gene>
<evidence type="ECO:0000313" key="1">
    <source>
        <dbReference type="EMBL" id="CDR08939.1"/>
    </source>
</evidence>
<dbReference type="PaxDb" id="8022-A0A061A0N2"/>